<sequence>MTTTTLRNSVRPGDRSAPALLTNSGLLIGLAADDRPVTLPHDGGHVLVAAGSGGGTTTVLRSLAAQALVSGARTDILDLSHCEHSWADALPGARHLHDAAAIHDYLLIAAADLNSAPRVAPATGWGARRVLIVEELSRLADALRGYWIETRPETQLQEAPGVEALALLLASGRAYGWTVIAGDTGGTVPGPGPLHHRHFPTRVLGYGRRLWLQLAPGHDAPPYSHVTGRFHLVAGNTATPFQALYLTEAQATTLASTSAPGTEQQGCA</sequence>
<keyword evidence="1" id="KW-0132">Cell division</keyword>
<evidence type="ECO:0000313" key="1">
    <source>
        <dbReference type="EMBL" id="GLF98284.1"/>
    </source>
</evidence>
<dbReference type="EMBL" id="BSBI01000013">
    <property type="protein sequence ID" value="GLF98284.1"/>
    <property type="molecule type" value="Genomic_DNA"/>
</dbReference>
<organism evidence="1 2">
    <name type="scientific">Streptomyces yaizuensis</name>
    <dbReference type="NCBI Taxonomy" id="2989713"/>
    <lineage>
        <taxon>Bacteria</taxon>
        <taxon>Bacillati</taxon>
        <taxon>Actinomycetota</taxon>
        <taxon>Actinomycetes</taxon>
        <taxon>Kitasatosporales</taxon>
        <taxon>Streptomycetaceae</taxon>
        <taxon>Streptomyces</taxon>
    </lineage>
</organism>
<dbReference type="Gene3D" id="3.40.50.300">
    <property type="entry name" value="P-loop containing nucleotide triphosphate hydrolases"/>
    <property type="match status" value="1"/>
</dbReference>
<name>A0ABQ5P6S7_9ACTN</name>
<keyword evidence="1" id="KW-0131">Cell cycle</keyword>
<accession>A0ABQ5P6S7</accession>
<dbReference type="GO" id="GO:0051301">
    <property type="term" value="P:cell division"/>
    <property type="evidence" value="ECO:0007669"/>
    <property type="project" value="UniProtKB-KW"/>
</dbReference>
<gene>
    <name evidence="1" type="ORF">SYYSPA8_28325</name>
</gene>
<dbReference type="Proteomes" id="UP001291653">
    <property type="component" value="Unassembled WGS sequence"/>
</dbReference>
<reference evidence="1 2" key="1">
    <citation type="submission" date="2022-10" db="EMBL/GenBank/DDBJ databases">
        <title>Draft genome sequence of Streptomyces sp. YSPA8.</title>
        <authorList>
            <person name="Moriuchi R."/>
            <person name="Dohra H."/>
            <person name="Yamamura H."/>
            <person name="Kodani S."/>
        </authorList>
    </citation>
    <scope>NUCLEOTIDE SEQUENCE [LARGE SCALE GENOMIC DNA]</scope>
    <source>
        <strain evidence="1 2">YSPA8</strain>
    </source>
</reference>
<keyword evidence="2" id="KW-1185">Reference proteome</keyword>
<dbReference type="RefSeq" id="WP_323450265.1">
    <property type="nucleotide sequence ID" value="NZ_BSBI01000013.1"/>
</dbReference>
<dbReference type="InterPro" id="IPR027417">
    <property type="entry name" value="P-loop_NTPase"/>
</dbReference>
<evidence type="ECO:0000313" key="2">
    <source>
        <dbReference type="Proteomes" id="UP001291653"/>
    </source>
</evidence>
<dbReference type="SUPFAM" id="SSF52540">
    <property type="entry name" value="P-loop containing nucleoside triphosphate hydrolases"/>
    <property type="match status" value="1"/>
</dbReference>
<proteinExistence type="predicted"/>
<comment type="caution">
    <text evidence="1">The sequence shown here is derived from an EMBL/GenBank/DDBJ whole genome shotgun (WGS) entry which is preliminary data.</text>
</comment>
<protein>
    <submittedName>
        <fullName evidence="1">Cell division protein FtsK</fullName>
    </submittedName>
</protein>